<name>A0A366DA65_9NOCA</name>
<accession>A0A366DA65</accession>
<dbReference type="Proteomes" id="UP000252586">
    <property type="component" value="Unassembled WGS sequence"/>
</dbReference>
<reference evidence="1 2" key="1">
    <citation type="submission" date="2018-06" db="EMBL/GenBank/DDBJ databases">
        <title>Genomic Encyclopedia of Type Strains, Phase IV (KMG-IV): sequencing the most valuable type-strain genomes for metagenomic binning, comparative biology and taxonomic classification.</title>
        <authorList>
            <person name="Goeker M."/>
        </authorList>
    </citation>
    <scope>NUCLEOTIDE SEQUENCE [LARGE SCALE GENOMIC DNA]</scope>
    <source>
        <strain evidence="1 2">DSM 44599</strain>
    </source>
</reference>
<organism evidence="1 2">
    <name type="scientific">Nocardia puris</name>
    <dbReference type="NCBI Taxonomy" id="208602"/>
    <lineage>
        <taxon>Bacteria</taxon>
        <taxon>Bacillati</taxon>
        <taxon>Actinomycetota</taxon>
        <taxon>Actinomycetes</taxon>
        <taxon>Mycobacteriales</taxon>
        <taxon>Nocardiaceae</taxon>
        <taxon>Nocardia</taxon>
    </lineage>
</organism>
<protein>
    <submittedName>
        <fullName evidence="1">Uncharacterized protein</fullName>
    </submittedName>
</protein>
<sequence length="211" mass="23405">MLVVDRAEVRSLEGCLTLRVSDVDSDPTSIVVPGESALGLLGNIREAVLNAEEQYWRVVVPYIKQLGAPSPDAVARAMSKWHRAQGWERAAKHVPPDDTMFLLTNAGHVAIGALPPASLHPVLAIFDPLQLRRISQGMEAATHQALQEMGSRPWLMRALAAHEFLAVQPWRQPDTYQDPSLAEAAAWMKAQYTEHLRRAPYIPRAENILPL</sequence>
<dbReference type="AlphaFoldDB" id="A0A366DA65"/>
<gene>
    <name evidence="1" type="ORF">DFR74_1126</name>
</gene>
<evidence type="ECO:0000313" key="1">
    <source>
        <dbReference type="EMBL" id="RBO86835.1"/>
    </source>
</evidence>
<keyword evidence="2" id="KW-1185">Reference proteome</keyword>
<evidence type="ECO:0000313" key="2">
    <source>
        <dbReference type="Proteomes" id="UP000252586"/>
    </source>
</evidence>
<comment type="caution">
    <text evidence="1">The sequence shown here is derived from an EMBL/GenBank/DDBJ whole genome shotgun (WGS) entry which is preliminary data.</text>
</comment>
<dbReference type="EMBL" id="QNRE01000012">
    <property type="protein sequence ID" value="RBO86835.1"/>
    <property type="molecule type" value="Genomic_DNA"/>
</dbReference>
<dbReference type="STRING" id="1210090.GCA_001613185_05023"/>
<proteinExistence type="predicted"/>